<reference evidence="11 12" key="1">
    <citation type="submission" date="2018-02" db="EMBL/GenBank/DDBJ databases">
        <title>Bacteriophage NCPPB3778 and a type I-E CRISPR drive the evolution of the US Biological Select Agent, Rathayibacter toxicus.</title>
        <authorList>
            <person name="Davis E.W.II."/>
            <person name="Tabima J.F."/>
            <person name="Weisberg A.J."/>
            <person name="Lopes L.D."/>
            <person name="Wiseman M.S."/>
            <person name="Wiseman M.S."/>
            <person name="Pupko T."/>
            <person name="Belcher M.S."/>
            <person name="Sechler A.J."/>
            <person name="Tancos M.A."/>
            <person name="Schroeder B.K."/>
            <person name="Murray T.D."/>
            <person name="Luster D.G."/>
            <person name="Schneider W.L."/>
            <person name="Rogers E."/>
            <person name="Andreote F.D."/>
            <person name="Grunwald N.J."/>
            <person name="Putnam M.L."/>
            <person name="Chang J.H."/>
        </authorList>
    </citation>
    <scope>NUCLEOTIDE SEQUENCE [LARGE SCALE GENOMIC DNA]</scope>
    <source>
        <strain evidence="10 12">AY1D6</strain>
        <strain evidence="9 11">AY1I9</strain>
    </source>
</reference>
<dbReference type="EC" id="3.4.11.18" evidence="6 7"/>
<dbReference type="Pfam" id="PF00557">
    <property type="entry name" value="Peptidase_M24"/>
    <property type="match status" value="1"/>
</dbReference>
<accession>A0ABD6W645</accession>
<dbReference type="GO" id="GO:0004239">
    <property type="term" value="F:initiator methionyl aminopeptidase activity"/>
    <property type="evidence" value="ECO:0007669"/>
    <property type="project" value="UniProtKB-UniRule"/>
</dbReference>
<gene>
    <name evidence="6 9" type="primary">map</name>
    <name evidence="9" type="ORF">C5C04_11755</name>
    <name evidence="10" type="ORF">C5C40_12200</name>
</gene>
<keyword evidence="4 6" id="KW-0479">Metal-binding</keyword>
<dbReference type="EMBL" id="PSUL01000031">
    <property type="protein sequence ID" value="PPF11684.1"/>
    <property type="molecule type" value="Genomic_DNA"/>
</dbReference>
<dbReference type="HAMAP" id="MF_01974">
    <property type="entry name" value="MetAP_1"/>
    <property type="match status" value="1"/>
</dbReference>
<comment type="caution">
    <text evidence="9">The sequence shown here is derived from an EMBL/GenBank/DDBJ whole genome shotgun (WGS) entry which is preliminary data.</text>
</comment>
<organism evidence="9 11">
    <name type="scientific">Rathayibacter rathayi</name>
    <name type="common">Corynebacterium rathayi</name>
    <dbReference type="NCBI Taxonomy" id="33887"/>
    <lineage>
        <taxon>Bacteria</taxon>
        <taxon>Bacillati</taxon>
        <taxon>Actinomycetota</taxon>
        <taxon>Actinomycetes</taxon>
        <taxon>Micrococcales</taxon>
        <taxon>Microbacteriaceae</taxon>
        <taxon>Rathayibacter</taxon>
    </lineage>
</organism>
<evidence type="ECO:0000313" key="10">
    <source>
        <dbReference type="EMBL" id="PPH74926.1"/>
    </source>
</evidence>
<comment type="cofactor">
    <cofactor evidence="6">
        <name>Co(2+)</name>
        <dbReference type="ChEBI" id="CHEBI:48828"/>
    </cofactor>
    <cofactor evidence="6">
        <name>Zn(2+)</name>
        <dbReference type="ChEBI" id="CHEBI:29105"/>
    </cofactor>
    <cofactor evidence="6">
        <name>Mn(2+)</name>
        <dbReference type="ChEBI" id="CHEBI:29035"/>
    </cofactor>
    <cofactor evidence="6">
        <name>Fe(2+)</name>
        <dbReference type="ChEBI" id="CHEBI:29033"/>
    </cofactor>
    <text evidence="6">Binds 2 divalent metal cations per subunit. Has a high-affinity and a low affinity metal-binding site. The true nature of the physiological cofactor is under debate. The enzyme is active with cobalt, zinc, manganese or divalent iron ions. Most likely, methionine aminopeptidases function as mononuclear Fe(2+)-metalloproteases under physiological conditions, and the catalytically relevant metal-binding site has been assigned to the histidine-containing high-affinity site.</text>
</comment>
<evidence type="ECO:0000256" key="2">
    <source>
        <dbReference type="ARBA" id="ARBA00022438"/>
    </source>
</evidence>
<feature type="binding site" evidence="6">
    <location>
        <position position="207"/>
    </location>
    <ligand>
        <name>a divalent metal cation</name>
        <dbReference type="ChEBI" id="CHEBI:60240"/>
        <label>2</label>
        <note>catalytic</note>
    </ligand>
</feature>
<dbReference type="InterPro" id="IPR000994">
    <property type="entry name" value="Pept_M24"/>
</dbReference>
<dbReference type="KEGG" id="rry:C1O28_06795"/>
<comment type="subunit">
    <text evidence="6">Monomer.</text>
</comment>
<comment type="similarity">
    <text evidence="6">Belongs to the peptidase M24A family. Methionine aminopeptidase type 1 subfamily.</text>
</comment>
<evidence type="ECO:0000313" key="12">
    <source>
        <dbReference type="Proteomes" id="UP000239698"/>
    </source>
</evidence>
<comment type="catalytic activity">
    <reaction evidence="6 7">
        <text>Release of N-terminal amino acids, preferentially methionine, from peptides and arylamides.</text>
        <dbReference type="EC" id="3.4.11.18"/>
    </reaction>
</comment>
<feature type="binding site" evidence="6">
    <location>
        <position position="238"/>
    </location>
    <ligand>
        <name>a divalent metal cation</name>
        <dbReference type="ChEBI" id="CHEBI:60240"/>
        <label>1</label>
    </ligand>
</feature>
<comment type="function">
    <text evidence="1 6">Removes the N-terminal methionine from nascent proteins. The N-terminal methionine is often cleaved when the second residue in the primary sequence is small and uncharged (Met-Ala-, Cys, Gly, Pro, Ser, Thr, or Val). Requires deformylation of the N(alpha)-formylated initiator methionine before it can be hydrolyzed.</text>
</comment>
<evidence type="ECO:0000256" key="5">
    <source>
        <dbReference type="ARBA" id="ARBA00022801"/>
    </source>
</evidence>
<dbReference type="GO" id="GO:0006508">
    <property type="term" value="P:proteolysis"/>
    <property type="evidence" value="ECO:0007669"/>
    <property type="project" value="UniProtKB-KW"/>
</dbReference>
<dbReference type="Proteomes" id="UP000239698">
    <property type="component" value="Unassembled WGS sequence"/>
</dbReference>
<feature type="binding site" evidence="6">
    <location>
        <position position="100"/>
    </location>
    <ligand>
        <name>a divalent metal cation</name>
        <dbReference type="ChEBI" id="CHEBI:60240"/>
        <label>1</label>
    </ligand>
</feature>
<evidence type="ECO:0000313" key="9">
    <source>
        <dbReference type="EMBL" id="PPF11684.1"/>
    </source>
</evidence>
<dbReference type="CDD" id="cd01086">
    <property type="entry name" value="MetAP1"/>
    <property type="match status" value="1"/>
</dbReference>
<dbReference type="AlphaFoldDB" id="A0ABD6W645"/>
<keyword evidence="2 6" id="KW-0031">Aminopeptidase</keyword>
<evidence type="ECO:0000256" key="1">
    <source>
        <dbReference type="ARBA" id="ARBA00002521"/>
    </source>
</evidence>
<evidence type="ECO:0000259" key="8">
    <source>
        <dbReference type="Pfam" id="PF00557"/>
    </source>
</evidence>
<protein>
    <recommendedName>
        <fullName evidence="6 7">Methionine aminopeptidase</fullName>
        <shortName evidence="6">MAP</shortName>
        <shortName evidence="6">MetAP</shortName>
        <ecNumber evidence="6 7">3.4.11.18</ecNumber>
    </recommendedName>
    <alternativeName>
        <fullName evidence="6">Peptidase M</fullName>
    </alternativeName>
</protein>
<keyword evidence="12" id="KW-1185">Reference proteome</keyword>
<dbReference type="InterPro" id="IPR001714">
    <property type="entry name" value="Pept_M24_MAP"/>
</dbReference>
<dbReference type="Gene3D" id="3.90.230.10">
    <property type="entry name" value="Creatinase/methionine aminopeptidase superfamily"/>
    <property type="match status" value="1"/>
</dbReference>
<dbReference type="RefSeq" id="WP_097165808.1">
    <property type="nucleotide sequence ID" value="NZ_CP028129.1"/>
</dbReference>
<keyword evidence="3 6" id="KW-0645">Protease</keyword>
<evidence type="ECO:0000313" key="11">
    <source>
        <dbReference type="Proteomes" id="UP000237881"/>
    </source>
</evidence>
<dbReference type="PANTHER" id="PTHR43330:SF27">
    <property type="entry name" value="METHIONINE AMINOPEPTIDASE"/>
    <property type="match status" value="1"/>
</dbReference>
<dbReference type="PRINTS" id="PR00599">
    <property type="entry name" value="MAPEPTIDASE"/>
</dbReference>
<dbReference type="PANTHER" id="PTHR43330">
    <property type="entry name" value="METHIONINE AMINOPEPTIDASE"/>
    <property type="match status" value="1"/>
</dbReference>
<feature type="binding site" evidence="6">
    <location>
        <position position="174"/>
    </location>
    <ligand>
        <name>a divalent metal cation</name>
        <dbReference type="ChEBI" id="CHEBI:60240"/>
        <label>2</label>
        <note>catalytic</note>
    </ligand>
</feature>
<evidence type="ECO:0000256" key="6">
    <source>
        <dbReference type="HAMAP-Rule" id="MF_01974"/>
    </source>
</evidence>
<dbReference type="InterPro" id="IPR002467">
    <property type="entry name" value="Pept_M24A_MAP1"/>
</dbReference>
<dbReference type="Proteomes" id="UP000237881">
    <property type="component" value="Unassembled WGS sequence"/>
</dbReference>
<dbReference type="InterPro" id="IPR036005">
    <property type="entry name" value="Creatinase/aminopeptidase-like"/>
</dbReference>
<dbReference type="NCBIfam" id="TIGR00500">
    <property type="entry name" value="met_pdase_I"/>
    <property type="match status" value="1"/>
</dbReference>
<feature type="binding site" evidence="6">
    <location>
        <position position="111"/>
    </location>
    <ligand>
        <name>a divalent metal cation</name>
        <dbReference type="ChEBI" id="CHEBI:60240"/>
        <label>1</label>
    </ligand>
</feature>
<feature type="binding site" evidence="6">
    <location>
        <position position="111"/>
    </location>
    <ligand>
        <name>a divalent metal cation</name>
        <dbReference type="ChEBI" id="CHEBI:60240"/>
        <label>2</label>
        <note>catalytic</note>
    </ligand>
</feature>
<dbReference type="GO" id="GO:0070006">
    <property type="term" value="F:metalloaminopeptidase activity"/>
    <property type="evidence" value="ECO:0007669"/>
    <property type="project" value="UniProtKB-UniRule"/>
</dbReference>
<feature type="binding site" evidence="6">
    <location>
        <position position="83"/>
    </location>
    <ligand>
        <name>substrate</name>
    </ligand>
</feature>
<proteinExistence type="inferred from homology"/>
<evidence type="ECO:0000256" key="4">
    <source>
        <dbReference type="ARBA" id="ARBA00022723"/>
    </source>
</evidence>
<sequence length="255" mass="27057">MIELRTPAEIEEMRPAGRFVGEVLRATSTAAAVGVNLLELDRLAHEMIRAAGAESCYIDYHPSFGASPFGKVLCTSVNDAVLHGLPFDYRLKDGDLLTLDFAASVNGWVADSAISVVVGTPRDEDLALIDTTTRALEAGIAAAQPGKKIGDISAAIAAVARADGLSINTDFGGHGVGRTMHGDPHIANDGRAGRGYPLRPGLVIAIEPWFLQSTDEIYTDKDGWTLRSRDGSRGAHLEHTIAITETGNVVLSARE</sequence>
<dbReference type="EMBL" id="PSVT01000030">
    <property type="protein sequence ID" value="PPH74926.1"/>
    <property type="molecule type" value="Genomic_DNA"/>
</dbReference>
<keyword evidence="5 6" id="KW-0378">Hydrolase</keyword>
<evidence type="ECO:0000256" key="7">
    <source>
        <dbReference type="RuleBase" id="RU003653"/>
    </source>
</evidence>
<feature type="domain" description="Peptidase M24" evidence="8">
    <location>
        <begin position="11"/>
        <end position="245"/>
    </location>
</feature>
<dbReference type="SUPFAM" id="SSF55920">
    <property type="entry name" value="Creatinase/aminopeptidase"/>
    <property type="match status" value="1"/>
</dbReference>
<dbReference type="GO" id="GO:0046872">
    <property type="term" value="F:metal ion binding"/>
    <property type="evidence" value="ECO:0007669"/>
    <property type="project" value="UniProtKB-UniRule"/>
</dbReference>
<evidence type="ECO:0000256" key="3">
    <source>
        <dbReference type="ARBA" id="ARBA00022670"/>
    </source>
</evidence>
<dbReference type="GeneID" id="49820175"/>
<feature type="binding site" evidence="6">
    <location>
        <position position="181"/>
    </location>
    <ligand>
        <name>substrate</name>
    </ligand>
</feature>
<feature type="binding site" evidence="6">
    <location>
        <position position="238"/>
    </location>
    <ligand>
        <name>a divalent metal cation</name>
        <dbReference type="ChEBI" id="CHEBI:60240"/>
        <label>2</label>
        <note>catalytic</note>
    </ligand>
</feature>
<name>A0ABD6W645_RATRA</name>